<feature type="domain" description="HTH tetR-type" evidence="3">
    <location>
        <begin position="22"/>
        <end position="81"/>
    </location>
</feature>
<dbReference type="SUPFAM" id="SSF46689">
    <property type="entry name" value="Homeodomain-like"/>
    <property type="match status" value="1"/>
</dbReference>
<dbReference type="InterPro" id="IPR001647">
    <property type="entry name" value="HTH_TetR"/>
</dbReference>
<dbReference type="Gene3D" id="1.10.357.10">
    <property type="entry name" value="Tetracycline Repressor, domain 2"/>
    <property type="match status" value="1"/>
</dbReference>
<dbReference type="PROSITE" id="PS50977">
    <property type="entry name" value="HTH_TETR_2"/>
    <property type="match status" value="1"/>
</dbReference>
<sequence length="233" mass="25752">MTASSTPHRVDGRAARWAGQHERRRREFVDAALRAIAEHGPEVSTEQIAEQAGVARTRLYKHFTDTPDLQAAISERTVELITAELLPALDPQRTPVQMVRGVISAHIGWLVEHDNLFRYLTRYAVSSRSGGRDAFTDTKSAIAGHLTLMFEHYLGAFGMDTRVAEMSAFGVVGLVESSTSRWVEHPGGMDREELADLLTGWVWRLIDDVLRSGGVELDPHEPLAAQELSARGG</sequence>
<name>A0ABN3V9U0_9PSEU</name>
<accession>A0ABN3V9U0</accession>
<dbReference type="InterPro" id="IPR023772">
    <property type="entry name" value="DNA-bd_HTH_TetR-type_CS"/>
</dbReference>
<dbReference type="RefSeq" id="WP_344679205.1">
    <property type="nucleotide sequence ID" value="NZ_BAAAUX010000011.1"/>
</dbReference>
<feature type="DNA-binding region" description="H-T-H motif" evidence="2">
    <location>
        <begin position="44"/>
        <end position="63"/>
    </location>
</feature>
<evidence type="ECO:0000259" key="3">
    <source>
        <dbReference type="PROSITE" id="PS50977"/>
    </source>
</evidence>
<protein>
    <submittedName>
        <fullName evidence="4">TetR/AcrR family transcriptional regulator</fullName>
    </submittedName>
</protein>
<dbReference type="InterPro" id="IPR009057">
    <property type="entry name" value="Homeodomain-like_sf"/>
</dbReference>
<dbReference type="Proteomes" id="UP001500979">
    <property type="component" value="Unassembled WGS sequence"/>
</dbReference>
<dbReference type="EMBL" id="BAAAUX010000011">
    <property type="protein sequence ID" value="GAA2785469.1"/>
    <property type="molecule type" value="Genomic_DNA"/>
</dbReference>
<dbReference type="SUPFAM" id="SSF48498">
    <property type="entry name" value="Tetracyclin repressor-like, C-terminal domain"/>
    <property type="match status" value="1"/>
</dbReference>
<keyword evidence="1 2" id="KW-0238">DNA-binding</keyword>
<gene>
    <name evidence="4" type="ORF">GCM10010470_19530</name>
</gene>
<reference evidence="4 5" key="1">
    <citation type="journal article" date="2019" name="Int. J. Syst. Evol. Microbiol.">
        <title>The Global Catalogue of Microorganisms (GCM) 10K type strain sequencing project: providing services to taxonomists for standard genome sequencing and annotation.</title>
        <authorList>
            <consortium name="The Broad Institute Genomics Platform"/>
            <consortium name="The Broad Institute Genome Sequencing Center for Infectious Disease"/>
            <person name="Wu L."/>
            <person name="Ma J."/>
        </authorList>
    </citation>
    <scope>NUCLEOTIDE SEQUENCE [LARGE SCALE GENOMIC DNA]</scope>
    <source>
        <strain evidence="4 5">JCM 9383</strain>
    </source>
</reference>
<dbReference type="InterPro" id="IPR050109">
    <property type="entry name" value="HTH-type_TetR-like_transc_reg"/>
</dbReference>
<dbReference type="PRINTS" id="PR00455">
    <property type="entry name" value="HTHTETR"/>
</dbReference>
<comment type="caution">
    <text evidence="4">The sequence shown here is derived from an EMBL/GenBank/DDBJ whole genome shotgun (WGS) entry which is preliminary data.</text>
</comment>
<dbReference type="PANTHER" id="PTHR30055">
    <property type="entry name" value="HTH-TYPE TRANSCRIPTIONAL REGULATOR RUTR"/>
    <property type="match status" value="1"/>
</dbReference>
<evidence type="ECO:0000256" key="1">
    <source>
        <dbReference type="ARBA" id="ARBA00023125"/>
    </source>
</evidence>
<dbReference type="PANTHER" id="PTHR30055:SF160">
    <property type="entry name" value="TRANSCRIPTIONAL REGULATORY PROTEIN (PROBABLY ASNC-FAMILY)-RELATED"/>
    <property type="match status" value="1"/>
</dbReference>
<evidence type="ECO:0000256" key="2">
    <source>
        <dbReference type="PROSITE-ProRule" id="PRU00335"/>
    </source>
</evidence>
<evidence type="ECO:0000313" key="5">
    <source>
        <dbReference type="Proteomes" id="UP001500979"/>
    </source>
</evidence>
<keyword evidence="5" id="KW-1185">Reference proteome</keyword>
<dbReference type="PROSITE" id="PS01081">
    <property type="entry name" value="HTH_TETR_1"/>
    <property type="match status" value="1"/>
</dbReference>
<evidence type="ECO:0000313" key="4">
    <source>
        <dbReference type="EMBL" id="GAA2785469.1"/>
    </source>
</evidence>
<organism evidence="4 5">
    <name type="scientific">Saccharopolyspora taberi</name>
    <dbReference type="NCBI Taxonomy" id="60895"/>
    <lineage>
        <taxon>Bacteria</taxon>
        <taxon>Bacillati</taxon>
        <taxon>Actinomycetota</taxon>
        <taxon>Actinomycetes</taxon>
        <taxon>Pseudonocardiales</taxon>
        <taxon>Pseudonocardiaceae</taxon>
        <taxon>Saccharopolyspora</taxon>
    </lineage>
</organism>
<dbReference type="InterPro" id="IPR036271">
    <property type="entry name" value="Tet_transcr_reg_TetR-rel_C_sf"/>
</dbReference>
<proteinExistence type="predicted"/>
<dbReference type="Pfam" id="PF00440">
    <property type="entry name" value="TetR_N"/>
    <property type="match status" value="1"/>
</dbReference>